<gene>
    <name evidence="1" type="ORF">Adt_10498</name>
</gene>
<keyword evidence="2" id="KW-1185">Reference proteome</keyword>
<comment type="caution">
    <text evidence="1">The sequence shown here is derived from an EMBL/GenBank/DDBJ whole genome shotgun (WGS) entry which is preliminary data.</text>
</comment>
<reference evidence="2" key="1">
    <citation type="submission" date="2024-07" db="EMBL/GenBank/DDBJ databases">
        <title>Two chromosome-level genome assemblies of Korean endemic species Abeliophyllum distichum and Forsythia ovata (Oleaceae).</title>
        <authorList>
            <person name="Jang H."/>
        </authorList>
    </citation>
    <scope>NUCLEOTIDE SEQUENCE [LARGE SCALE GENOMIC DNA]</scope>
</reference>
<dbReference type="AlphaFoldDB" id="A0ABD1UK60"/>
<dbReference type="Proteomes" id="UP001604336">
    <property type="component" value="Unassembled WGS sequence"/>
</dbReference>
<sequence length="169" mass="18819">MFFTFGLQVILSSSILTKIVQRSFQSGFNHGGSTSEQMKKSFLVIFPTFVDAFSFKRIVRRGKIKWWEKFNESNACSKVVQSWINSQIKSKVGSTSSQIDFLTEKSKIMAQLDQCSDPELFAVLAHKVASMAKAESSKGSITASEAGSDPDFNINEDDCLGVDVDFFED</sequence>
<dbReference type="EMBL" id="JBFOLK010000003">
    <property type="protein sequence ID" value="KAL2525444.1"/>
    <property type="molecule type" value="Genomic_DNA"/>
</dbReference>
<protein>
    <submittedName>
        <fullName evidence="1">Uncharacterized protein</fullName>
    </submittedName>
</protein>
<accession>A0ABD1UK60</accession>
<name>A0ABD1UK60_9LAMI</name>
<proteinExistence type="predicted"/>
<evidence type="ECO:0000313" key="2">
    <source>
        <dbReference type="Proteomes" id="UP001604336"/>
    </source>
</evidence>
<organism evidence="1 2">
    <name type="scientific">Abeliophyllum distichum</name>
    <dbReference type="NCBI Taxonomy" id="126358"/>
    <lineage>
        <taxon>Eukaryota</taxon>
        <taxon>Viridiplantae</taxon>
        <taxon>Streptophyta</taxon>
        <taxon>Embryophyta</taxon>
        <taxon>Tracheophyta</taxon>
        <taxon>Spermatophyta</taxon>
        <taxon>Magnoliopsida</taxon>
        <taxon>eudicotyledons</taxon>
        <taxon>Gunneridae</taxon>
        <taxon>Pentapetalae</taxon>
        <taxon>asterids</taxon>
        <taxon>lamiids</taxon>
        <taxon>Lamiales</taxon>
        <taxon>Oleaceae</taxon>
        <taxon>Forsythieae</taxon>
        <taxon>Abeliophyllum</taxon>
    </lineage>
</organism>
<evidence type="ECO:0000313" key="1">
    <source>
        <dbReference type="EMBL" id="KAL2525444.1"/>
    </source>
</evidence>